<gene>
    <name evidence="7" type="primary">A08p015140.1_BraROA</name>
    <name evidence="7" type="ORF">IGI04_030496</name>
</gene>
<evidence type="ECO:0000256" key="4">
    <source>
        <dbReference type="PROSITE-ProRule" id="PRU00325"/>
    </source>
</evidence>
<evidence type="ECO:0000256" key="5">
    <source>
        <dbReference type="SAM" id="MobiDB-lite"/>
    </source>
</evidence>
<feature type="compositionally biased region" description="Basic residues" evidence="5">
    <location>
        <begin position="185"/>
        <end position="194"/>
    </location>
</feature>
<dbReference type="PANTHER" id="PTHR31973:SF149">
    <property type="entry name" value="SWIM-TYPE DOMAIN-CONTAINING PROTEIN"/>
    <property type="match status" value="1"/>
</dbReference>
<dbReference type="InterPro" id="IPR006564">
    <property type="entry name" value="Znf_PMZ"/>
</dbReference>
<keyword evidence="1" id="KW-0479">Metal-binding</keyword>
<dbReference type="EMBL" id="JADBGQ010000007">
    <property type="protein sequence ID" value="KAG5388955.1"/>
    <property type="molecule type" value="Genomic_DNA"/>
</dbReference>
<evidence type="ECO:0000256" key="2">
    <source>
        <dbReference type="ARBA" id="ARBA00022771"/>
    </source>
</evidence>
<comment type="caution">
    <text evidence="7">The sequence shown here is derived from an EMBL/GenBank/DDBJ whole genome shotgun (WGS) entry which is preliminary data.</text>
</comment>
<protein>
    <recommendedName>
        <fullName evidence="6">SWIM-type domain-containing protein</fullName>
    </recommendedName>
</protein>
<feature type="region of interest" description="Disordered" evidence="5">
    <location>
        <begin position="177"/>
        <end position="238"/>
    </location>
</feature>
<dbReference type="PANTHER" id="PTHR31973">
    <property type="entry name" value="POLYPROTEIN, PUTATIVE-RELATED"/>
    <property type="match status" value="1"/>
</dbReference>
<sequence>MGKGKLILICQSGGKFVTDDDGTMTYTGGEAEAIDINHETSFHAFKLKLAKLWNLDFDSLSLKYFLPGNRTTLITMRQEKDMKRMYDFHLSSVSAEVFVTGQEGFHSQAPANWSDNIAVRADTTLIAYGNVANVPIEVATEDNSLVDVSLISRKVVAPRFTSESSGLVEIPVTVSTGPVVPAKSTSKKPKRKGKTTSLASSNYKLTPRSSKQTVMGSKSSSPMSPASVSKRRRVMEEPSMLLQDENAGETRRRSLRNRGEIRKPVIETDEDEYLLSDEDDAHDNLDVDDDKDYVQDIDAYYPETEDVDSEPQMMNYSISGVKDGSVESLVASWKLCITGVGQGFESVVEFRDALQKYAVACRFGYRLRKNESNRACGVCLVGGCPWKIYASWVPSESMFRIKKFNRRHTCGGESWKSAHPKKNWVVSIIKERLQENPNQKTKNIADSIFQDFGIELSYCTIRRGIDEAKGGLHTSFKDAYKHLPLFDFMRSLRGPFLGDGKPSLSYYLLAAARADRLDGFKVYTEQIKRVSPKAYDWVMEVEGKHWANALFEGEPYSHITSDVGEIYSKWIDEIQETSIVLKLVMFVSRIVELVNSSQEKSREWFSHLVPSKEESLVEECKKASTLKVFFCSDTLFEVHDGSVQLVDMSNQTCSCFGWKPTGLPCQHAIAVLNTKGRNVYEYCSSFFTVESFRSTYSEALGPVAIDLPSVENEGSSKEEEEQVLPPLFSRVQGVDKRIKDRKRGRSVCCTKCGGVGHNKATCKDD</sequence>
<keyword evidence="2 4" id="KW-0863">Zinc-finger</keyword>
<feature type="compositionally biased region" description="Polar residues" evidence="5">
    <location>
        <begin position="198"/>
        <end position="213"/>
    </location>
</feature>
<dbReference type="Pfam" id="PF04434">
    <property type="entry name" value="SWIM"/>
    <property type="match status" value="1"/>
</dbReference>
<keyword evidence="3" id="KW-0862">Zinc</keyword>
<keyword evidence="8" id="KW-1185">Reference proteome</keyword>
<dbReference type="Proteomes" id="UP000823674">
    <property type="component" value="Chromosome A08"/>
</dbReference>
<evidence type="ECO:0000259" key="6">
    <source>
        <dbReference type="PROSITE" id="PS50966"/>
    </source>
</evidence>
<feature type="domain" description="SWIM-type" evidence="6">
    <location>
        <begin position="644"/>
        <end position="676"/>
    </location>
</feature>
<name>A0ABQ7LSH2_BRACM</name>
<accession>A0ABQ7LSH2</accession>
<evidence type="ECO:0000313" key="8">
    <source>
        <dbReference type="Proteomes" id="UP000823674"/>
    </source>
</evidence>
<organism evidence="7 8">
    <name type="scientific">Brassica rapa subsp. trilocularis</name>
    <dbReference type="NCBI Taxonomy" id="1813537"/>
    <lineage>
        <taxon>Eukaryota</taxon>
        <taxon>Viridiplantae</taxon>
        <taxon>Streptophyta</taxon>
        <taxon>Embryophyta</taxon>
        <taxon>Tracheophyta</taxon>
        <taxon>Spermatophyta</taxon>
        <taxon>Magnoliopsida</taxon>
        <taxon>eudicotyledons</taxon>
        <taxon>Gunneridae</taxon>
        <taxon>Pentapetalae</taxon>
        <taxon>rosids</taxon>
        <taxon>malvids</taxon>
        <taxon>Brassicales</taxon>
        <taxon>Brassicaceae</taxon>
        <taxon>Brassiceae</taxon>
        <taxon>Brassica</taxon>
    </lineage>
</organism>
<dbReference type="InterPro" id="IPR000270">
    <property type="entry name" value="PB1_dom"/>
</dbReference>
<evidence type="ECO:0000313" key="7">
    <source>
        <dbReference type="EMBL" id="KAG5388955.1"/>
    </source>
</evidence>
<feature type="compositionally biased region" description="Low complexity" evidence="5">
    <location>
        <begin position="214"/>
        <end position="228"/>
    </location>
</feature>
<dbReference type="PROSITE" id="PS50966">
    <property type="entry name" value="ZF_SWIM"/>
    <property type="match status" value="1"/>
</dbReference>
<dbReference type="Pfam" id="PF03108">
    <property type="entry name" value="DBD_Tnp_Mut"/>
    <property type="match status" value="1"/>
</dbReference>
<dbReference type="InterPro" id="IPR007527">
    <property type="entry name" value="Znf_SWIM"/>
</dbReference>
<proteinExistence type="predicted"/>
<evidence type="ECO:0000256" key="1">
    <source>
        <dbReference type="ARBA" id="ARBA00022723"/>
    </source>
</evidence>
<dbReference type="SMART" id="SM00575">
    <property type="entry name" value="ZnF_PMZ"/>
    <property type="match status" value="1"/>
</dbReference>
<reference evidence="7 8" key="1">
    <citation type="submission" date="2021-03" db="EMBL/GenBank/DDBJ databases">
        <authorList>
            <person name="King G.J."/>
            <person name="Bancroft I."/>
            <person name="Baten A."/>
            <person name="Bloomfield J."/>
            <person name="Borpatragohain P."/>
            <person name="He Z."/>
            <person name="Irish N."/>
            <person name="Irwin J."/>
            <person name="Liu K."/>
            <person name="Mauleon R.P."/>
            <person name="Moore J."/>
            <person name="Morris R."/>
            <person name="Ostergaard L."/>
            <person name="Wang B."/>
            <person name="Wells R."/>
        </authorList>
    </citation>
    <scope>NUCLEOTIDE SEQUENCE [LARGE SCALE GENOMIC DNA]</scope>
    <source>
        <strain evidence="7">R-o-18</strain>
        <tissue evidence="7">Leaf</tissue>
    </source>
</reference>
<dbReference type="SMART" id="SM00666">
    <property type="entry name" value="PB1"/>
    <property type="match status" value="1"/>
</dbReference>
<evidence type="ECO:0000256" key="3">
    <source>
        <dbReference type="ARBA" id="ARBA00022833"/>
    </source>
</evidence>
<dbReference type="InterPro" id="IPR004332">
    <property type="entry name" value="Transposase_MuDR"/>
</dbReference>